<keyword evidence="3" id="KW-1185">Reference proteome</keyword>
<keyword evidence="1" id="KW-0732">Signal</keyword>
<accession>A0A0D5YW02</accession>
<dbReference type="InterPro" id="IPR021471">
    <property type="entry name" value="DUF3124"/>
</dbReference>
<sequence>MKRSRLYHMALVLVVFSLAASSCDETTKGKRPKISDFDNRAAEIKPSDSLQYGSTYLSVYSQIYSFSENAIHDLTATVSFHNTSSSENIIITKADYFNTDGDIIKSYVNTPVYIRPLETLQIVIAEEDEDGGTGGNFIFDWAKAPEKPEPLFEAVMISTVGQQGLSFTTVGRRIQ</sequence>
<dbReference type="AlphaFoldDB" id="A0A0D5YW02"/>
<dbReference type="STRING" id="516051.VC82_2884"/>
<evidence type="ECO:0008006" key="4">
    <source>
        <dbReference type="Google" id="ProtNLM"/>
    </source>
</evidence>
<dbReference type="Pfam" id="PF11322">
    <property type="entry name" value="DUF3124"/>
    <property type="match status" value="1"/>
</dbReference>
<gene>
    <name evidence="2" type="ORF">VC82_2884</name>
</gene>
<dbReference type="HOGENOM" id="CLU_112039_2_0_10"/>
<evidence type="ECO:0000313" key="2">
    <source>
        <dbReference type="EMBL" id="AKA36430.1"/>
    </source>
</evidence>
<dbReference type="PROSITE" id="PS51257">
    <property type="entry name" value="PROKAR_LIPOPROTEIN"/>
    <property type="match status" value="1"/>
</dbReference>
<dbReference type="EMBL" id="CP011071">
    <property type="protein sequence ID" value="AKA36430.1"/>
    <property type="molecule type" value="Genomic_DNA"/>
</dbReference>
<feature type="chain" id="PRO_5002300492" description="DUF3124 domain-containing protein" evidence="1">
    <location>
        <begin position="20"/>
        <end position="175"/>
    </location>
</feature>
<dbReference type="PATRIC" id="fig|516051.4.peg.2953"/>
<evidence type="ECO:0000256" key="1">
    <source>
        <dbReference type="SAM" id="SignalP"/>
    </source>
</evidence>
<evidence type="ECO:0000313" key="3">
    <source>
        <dbReference type="Proteomes" id="UP000032726"/>
    </source>
</evidence>
<dbReference type="KEGG" id="mlt:VC82_2884"/>
<reference evidence="2 3" key="1">
    <citation type="submission" date="2015-03" db="EMBL/GenBank/DDBJ databases">
        <title>Complete genome sequence of Muricauda lutaonensis CC-HSB-11T, isolated from a coastal hot spring.</title>
        <authorList>
            <person name="Kim K.M."/>
        </authorList>
    </citation>
    <scope>NUCLEOTIDE SEQUENCE [LARGE SCALE GENOMIC DNA]</scope>
    <source>
        <strain evidence="2 3">CC-HSB-11</strain>
    </source>
</reference>
<organism evidence="2 3">
    <name type="scientific">Flagellimonas lutaonensis</name>
    <dbReference type="NCBI Taxonomy" id="516051"/>
    <lineage>
        <taxon>Bacteria</taxon>
        <taxon>Pseudomonadati</taxon>
        <taxon>Bacteroidota</taxon>
        <taxon>Flavobacteriia</taxon>
        <taxon>Flavobacteriales</taxon>
        <taxon>Flavobacteriaceae</taxon>
        <taxon>Flagellimonas</taxon>
    </lineage>
</organism>
<feature type="signal peptide" evidence="1">
    <location>
        <begin position="1"/>
        <end position="19"/>
    </location>
</feature>
<name>A0A0D5YW02_9FLAO</name>
<proteinExistence type="predicted"/>
<protein>
    <recommendedName>
        <fullName evidence="4">DUF3124 domain-containing protein</fullName>
    </recommendedName>
</protein>
<dbReference type="Proteomes" id="UP000032726">
    <property type="component" value="Chromosome"/>
</dbReference>